<sequence>MSIENDVALRQESFQGIERLSLSYPDRAQAWTREGPLRWLPGGFRHVPGPEIANTLAMRYRRAETGNDAIALAEALGFALKFCALRASEGGLEAALVPNAERRFIILCDPWTEADEPVDRVQLRVAHELAHTFFYDWSSSLPRHLLVESPAEERFCDLFAATFIAPSTD</sequence>
<reference evidence="2" key="1">
    <citation type="submission" date="2017-09" db="EMBL/GenBank/DDBJ databases">
        <title>Depth-based differentiation of microbial function through sediment-hosted aquifers and enrichment of novel symbionts in the deep terrestrial subsurface.</title>
        <authorList>
            <person name="Probst A.J."/>
            <person name="Ladd B."/>
            <person name="Jarett J.K."/>
            <person name="Geller-Mcgrath D.E."/>
            <person name="Sieber C.M.K."/>
            <person name="Emerson J.B."/>
            <person name="Anantharaman K."/>
            <person name="Thomas B.C."/>
            <person name="Malmstrom R."/>
            <person name="Stieglmeier M."/>
            <person name="Klingl A."/>
            <person name="Woyke T."/>
            <person name="Ryan C.M."/>
            <person name="Banfield J.F."/>
        </authorList>
    </citation>
    <scope>NUCLEOTIDE SEQUENCE [LARGE SCALE GENOMIC DNA]</scope>
</reference>
<proteinExistence type="predicted"/>
<organism evidence="1 2">
    <name type="scientific">Candidatus Kaiserbacteria bacterium CG10_big_fil_rev_8_21_14_0_10_44_10</name>
    <dbReference type="NCBI Taxonomy" id="1974606"/>
    <lineage>
        <taxon>Bacteria</taxon>
        <taxon>Candidatus Kaiseribacteriota</taxon>
    </lineage>
</organism>
<name>A0A2H0UI76_9BACT</name>
<evidence type="ECO:0008006" key="3">
    <source>
        <dbReference type="Google" id="ProtNLM"/>
    </source>
</evidence>
<evidence type="ECO:0000313" key="1">
    <source>
        <dbReference type="EMBL" id="PIR86107.1"/>
    </source>
</evidence>
<dbReference type="EMBL" id="PFBG01000009">
    <property type="protein sequence ID" value="PIR86107.1"/>
    <property type="molecule type" value="Genomic_DNA"/>
</dbReference>
<evidence type="ECO:0000313" key="2">
    <source>
        <dbReference type="Proteomes" id="UP000229612"/>
    </source>
</evidence>
<dbReference type="Proteomes" id="UP000229612">
    <property type="component" value="Unassembled WGS sequence"/>
</dbReference>
<protein>
    <recommendedName>
        <fullName evidence="3">IrrE N-terminal-like domain-containing protein</fullName>
    </recommendedName>
</protein>
<dbReference type="AlphaFoldDB" id="A0A2H0UI76"/>
<accession>A0A2H0UI76</accession>
<gene>
    <name evidence="1" type="ORF">COU14_00755</name>
</gene>
<comment type="caution">
    <text evidence="1">The sequence shown here is derived from an EMBL/GenBank/DDBJ whole genome shotgun (WGS) entry which is preliminary data.</text>
</comment>